<comment type="similarity">
    <text evidence="1">Belongs to the peptidase A1 family.</text>
</comment>
<dbReference type="SUPFAM" id="SSF50630">
    <property type="entry name" value="Acid proteases"/>
    <property type="match status" value="2"/>
</dbReference>
<dbReference type="InterPro" id="IPR034164">
    <property type="entry name" value="Pepsin-like_dom"/>
</dbReference>
<keyword evidence="4" id="KW-1185">Reference proteome</keyword>
<evidence type="ECO:0000256" key="1">
    <source>
        <dbReference type="ARBA" id="ARBA00007447"/>
    </source>
</evidence>
<dbReference type="InterPro" id="IPR001461">
    <property type="entry name" value="Aspartic_peptidase_A1"/>
</dbReference>
<organism evidence="3 4">
    <name type="scientific">Phycomyces blakesleeanus</name>
    <dbReference type="NCBI Taxonomy" id="4837"/>
    <lineage>
        <taxon>Eukaryota</taxon>
        <taxon>Fungi</taxon>
        <taxon>Fungi incertae sedis</taxon>
        <taxon>Mucoromycota</taxon>
        <taxon>Mucoromycotina</taxon>
        <taxon>Mucoromycetes</taxon>
        <taxon>Mucorales</taxon>
        <taxon>Phycomycetaceae</taxon>
        <taxon>Phycomyces</taxon>
    </lineage>
</organism>
<name>A0ABR3AZI3_PHYBL</name>
<dbReference type="PROSITE" id="PS51767">
    <property type="entry name" value="PEPTIDASE_A1"/>
    <property type="match status" value="2"/>
</dbReference>
<evidence type="ECO:0000313" key="3">
    <source>
        <dbReference type="EMBL" id="KAL0084991.1"/>
    </source>
</evidence>
<accession>A0ABR3AZI3</accession>
<comment type="caution">
    <text evidence="3">The sequence shown here is derived from an EMBL/GenBank/DDBJ whole genome shotgun (WGS) entry which is preliminary data.</text>
</comment>
<evidence type="ECO:0000259" key="2">
    <source>
        <dbReference type="PROSITE" id="PS51767"/>
    </source>
</evidence>
<protein>
    <submittedName>
        <fullName evidence="3">Aspartic peptidase domain-containing protein</fullName>
    </submittedName>
</protein>
<sequence length="902" mass="97092">MTVLRASPTFKVFAPTLFLFTIILTEIFSPAKANAGMVRLPIIRSKYTASTLFKRGTFQSDIYSIKGTRHVVHLDIGTPPQKFALFLDTGSTDLWIPSTKCNPVLCPFARFDSTLSSTFTPTDQNFVIKYGIGNATGTFVTDTVSIGGAVIKDQPFGLASTVYKAGIFPSEIGESFAEENRDSELLSISDTSSNGILGMAFISLSKYNNTNGKGHGSLIFNMIEQRIITDPIFSIYLGDPSTSENSGEIIFGGIDPTKYTGELLYVPIANYSASALHTALPKSPKISYTGHGYWATNAQKITIQDRGTSTDAGMPPLSYFMFDTGASLSFFPRKIVENIVAKVVGSDNYQFNSAKSIFILGCDTPSSEAIIKLEMGAPHKDIFDPITITIPFSELVLPGDALTIEEATFCYFGIGASLPSLIASPLTSYIVGDNILRNLYLVYDIGQTRIGFAAAIDKGTSINVQSCNAILITEGFSIDLNTPELIRLPILYNPHNSNAFTGIQNKTLARKRDYFQEPLYNINNVQYMVQMSFDIPPQELTLILDTGSGNLWVPSTQCDPSLCPNRRFDQAASSTFVSTSFDFVVNYVIGNATGALATDTVTIADTTVINQPFGIASSTYGILPQPQQNSSALGSEESSNQASSHLKTANGVLGLSFPKATGLERLQEKGYMSFVFNLVEQKVISDPVFSVYLSSSNIGGPAGEIIFGGIDQTKYSGALVYVSVMPSNTLSNPSAPATLPSNGYADFSYWVLHCQGITVQRENVTTTLPLPLILLLMFDTGATLSFFPYETVEAALISIAGPGGYQFNPSTSLFSIDCSLASSNATVHFHLSSTGSSGTSPTAINILASNLVYPGDARTLEEAKACVFGIAASLPSVNSNEFTNYIVGDSILRSLYLVYDVG</sequence>
<dbReference type="CDD" id="cd05471">
    <property type="entry name" value="pepsin_like"/>
    <property type="match status" value="2"/>
</dbReference>
<dbReference type="PRINTS" id="PR00792">
    <property type="entry name" value="PEPSIN"/>
</dbReference>
<dbReference type="Gene3D" id="2.40.70.10">
    <property type="entry name" value="Acid Proteases"/>
    <property type="match status" value="4"/>
</dbReference>
<dbReference type="Pfam" id="PF00026">
    <property type="entry name" value="Asp"/>
    <property type="match status" value="2"/>
</dbReference>
<dbReference type="PANTHER" id="PTHR47966">
    <property type="entry name" value="BETA-SITE APP-CLEAVING ENZYME, ISOFORM A-RELATED"/>
    <property type="match status" value="1"/>
</dbReference>
<dbReference type="EMBL" id="JBCLYO010000011">
    <property type="protein sequence ID" value="KAL0084991.1"/>
    <property type="molecule type" value="Genomic_DNA"/>
</dbReference>
<dbReference type="InterPro" id="IPR021109">
    <property type="entry name" value="Peptidase_aspartic_dom_sf"/>
</dbReference>
<proteinExistence type="inferred from homology"/>
<dbReference type="InterPro" id="IPR033121">
    <property type="entry name" value="PEPTIDASE_A1"/>
</dbReference>
<dbReference type="Proteomes" id="UP001448207">
    <property type="component" value="Unassembled WGS sequence"/>
</dbReference>
<dbReference type="PANTHER" id="PTHR47966:SF65">
    <property type="entry name" value="ASPARTIC-TYPE ENDOPEPTIDASE"/>
    <property type="match status" value="1"/>
</dbReference>
<evidence type="ECO:0000313" key="4">
    <source>
        <dbReference type="Proteomes" id="UP001448207"/>
    </source>
</evidence>
<reference evidence="3 4" key="1">
    <citation type="submission" date="2024-04" db="EMBL/GenBank/DDBJ databases">
        <title>Symmetric and asymmetric DNA N6-adenine methylation regulates different biological responses in Mucorales.</title>
        <authorList>
            <consortium name="Lawrence Berkeley National Laboratory"/>
            <person name="Lax C."/>
            <person name="Mondo S.J."/>
            <person name="Osorio-Concepcion M."/>
            <person name="Muszewska A."/>
            <person name="Corrochano-Luque M."/>
            <person name="Gutierrez G."/>
            <person name="Riley R."/>
            <person name="Lipzen A."/>
            <person name="Guo J."/>
            <person name="Hundley H."/>
            <person name="Amirebrahimi M."/>
            <person name="Ng V."/>
            <person name="Lorenzo-Gutierrez D."/>
            <person name="Binder U."/>
            <person name="Yang J."/>
            <person name="Song Y."/>
            <person name="Canovas D."/>
            <person name="Navarro E."/>
            <person name="Freitag M."/>
            <person name="Gabaldon T."/>
            <person name="Grigoriev I.V."/>
            <person name="Corrochano L.M."/>
            <person name="Nicolas F.E."/>
            <person name="Garre V."/>
        </authorList>
    </citation>
    <scope>NUCLEOTIDE SEQUENCE [LARGE SCALE GENOMIC DNA]</scope>
    <source>
        <strain evidence="3 4">L51</strain>
    </source>
</reference>
<feature type="domain" description="Peptidase A1" evidence="2">
    <location>
        <begin position="70"/>
        <end position="453"/>
    </location>
</feature>
<feature type="domain" description="Peptidase A1" evidence="2">
    <location>
        <begin position="527"/>
        <end position="902"/>
    </location>
</feature>
<gene>
    <name evidence="3" type="ORF">J3Q64DRAFT_1861117</name>
</gene>